<organism evidence="9 10">
    <name type="scientific">Raphanus sativus</name>
    <name type="common">Radish</name>
    <name type="synonym">Raphanus raphanistrum var. sativus</name>
    <dbReference type="NCBI Taxonomy" id="3726"/>
    <lineage>
        <taxon>Eukaryota</taxon>
        <taxon>Viridiplantae</taxon>
        <taxon>Streptophyta</taxon>
        <taxon>Embryophyta</taxon>
        <taxon>Tracheophyta</taxon>
        <taxon>Spermatophyta</taxon>
        <taxon>Magnoliopsida</taxon>
        <taxon>eudicotyledons</taxon>
        <taxon>Gunneridae</taxon>
        <taxon>Pentapetalae</taxon>
        <taxon>rosids</taxon>
        <taxon>malvids</taxon>
        <taxon>Brassicales</taxon>
        <taxon>Brassicaceae</taxon>
        <taxon>Brassiceae</taxon>
        <taxon>Raphanus</taxon>
    </lineage>
</organism>
<evidence type="ECO:0000256" key="6">
    <source>
        <dbReference type="SAM" id="MobiDB-lite"/>
    </source>
</evidence>
<dbReference type="InterPro" id="IPR012340">
    <property type="entry name" value="NA-bd_OB-fold"/>
</dbReference>
<accession>A0A9W3BV79</accession>
<evidence type="ECO:0000256" key="2">
    <source>
        <dbReference type="ARBA" id="ARBA00022723"/>
    </source>
</evidence>
<feature type="compositionally biased region" description="Polar residues" evidence="6">
    <location>
        <begin position="430"/>
        <end position="448"/>
    </location>
</feature>
<dbReference type="PANTHER" id="PTHR47165:SF4">
    <property type="entry name" value="OS03G0429900 PROTEIN"/>
    <property type="match status" value="1"/>
</dbReference>
<dbReference type="GeneID" id="108808252"/>
<evidence type="ECO:0000259" key="8">
    <source>
        <dbReference type="Pfam" id="PF08646"/>
    </source>
</evidence>
<proteinExistence type="inferred from homology"/>
<evidence type="ECO:0000259" key="7">
    <source>
        <dbReference type="Pfam" id="PF02721"/>
    </source>
</evidence>
<dbReference type="GO" id="GO:0003677">
    <property type="term" value="F:DNA binding"/>
    <property type="evidence" value="ECO:0007669"/>
    <property type="project" value="UniProtKB-KW"/>
</dbReference>
<keyword evidence="2" id="KW-0479">Metal-binding</keyword>
<evidence type="ECO:0000313" key="10">
    <source>
        <dbReference type="RefSeq" id="XP_056843137.1"/>
    </source>
</evidence>
<dbReference type="InterPro" id="IPR003871">
    <property type="entry name" value="RFA1B/D_OB_1st"/>
</dbReference>
<feature type="domain" description="Replication protein A 70 kDa DNA-binding subunit B/D first OB fold" evidence="7">
    <location>
        <begin position="4"/>
        <end position="104"/>
    </location>
</feature>
<keyword evidence="3" id="KW-0863">Zinc-finger</keyword>
<gene>
    <name evidence="10" type="primary">LOC108808252</name>
</gene>
<reference evidence="10" key="2">
    <citation type="submission" date="2025-08" db="UniProtKB">
        <authorList>
            <consortium name="RefSeq"/>
        </authorList>
    </citation>
    <scope>IDENTIFICATION</scope>
    <source>
        <tissue evidence="10">Leaf</tissue>
    </source>
</reference>
<dbReference type="KEGG" id="rsz:108808252"/>
<dbReference type="InterPro" id="IPR047192">
    <property type="entry name" value="Euk_RPA1_DBD_C"/>
</dbReference>
<evidence type="ECO:0000313" key="9">
    <source>
        <dbReference type="Proteomes" id="UP000504610"/>
    </source>
</evidence>
<dbReference type="InterPro" id="IPR013955">
    <property type="entry name" value="Rep_factor-A_C"/>
</dbReference>
<dbReference type="GO" id="GO:0008270">
    <property type="term" value="F:zinc ion binding"/>
    <property type="evidence" value="ECO:0007669"/>
    <property type="project" value="UniProtKB-KW"/>
</dbReference>
<feature type="region of interest" description="Disordered" evidence="6">
    <location>
        <begin position="429"/>
        <end position="448"/>
    </location>
</feature>
<dbReference type="SUPFAM" id="SSF50249">
    <property type="entry name" value="Nucleic acid-binding proteins"/>
    <property type="match status" value="3"/>
</dbReference>
<evidence type="ECO:0000256" key="4">
    <source>
        <dbReference type="ARBA" id="ARBA00022833"/>
    </source>
</evidence>
<dbReference type="CDD" id="cd04481">
    <property type="entry name" value="RPA1_DBD_B_like"/>
    <property type="match status" value="1"/>
</dbReference>
<reference evidence="9" key="1">
    <citation type="journal article" date="2019" name="Database">
        <title>The radish genome database (RadishGD): an integrated information resource for radish genomics.</title>
        <authorList>
            <person name="Yu H.J."/>
            <person name="Baek S."/>
            <person name="Lee Y.J."/>
            <person name="Cho A."/>
            <person name="Mun J.H."/>
        </authorList>
    </citation>
    <scope>NUCLEOTIDE SEQUENCE [LARGE SCALE GENOMIC DNA]</scope>
    <source>
        <strain evidence="9">cv. WK10039</strain>
    </source>
</reference>
<keyword evidence="5" id="KW-0238">DNA-binding</keyword>
<dbReference type="RefSeq" id="XP_056843137.1">
    <property type="nucleotide sequence ID" value="XM_056987157.1"/>
</dbReference>
<dbReference type="Pfam" id="PF08646">
    <property type="entry name" value="Rep_fac-A_C"/>
    <property type="match status" value="1"/>
</dbReference>
<evidence type="ECO:0000256" key="5">
    <source>
        <dbReference type="ARBA" id="ARBA00023125"/>
    </source>
</evidence>
<dbReference type="OrthoDB" id="1069539at2759"/>
<dbReference type="Proteomes" id="UP000504610">
    <property type="component" value="Chromosome 6"/>
</dbReference>
<dbReference type="CDD" id="cd04476">
    <property type="entry name" value="RPA1_DBD_C"/>
    <property type="match status" value="1"/>
</dbReference>
<dbReference type="CDD" id="cd04480">
    <property type="entry name" value="RPA1_DBD_A_like"/>
    <property type="match status" value="1"/>
</dbReference>
<dbReference type="PANTHER" id="PTHR47165">
    <property type="entry name" value="OS03G0429900 PROTEIN"/>
    <property type="match status" value="1"/>
</dbReference>
<dbReference type="AlphaFoldDB" id="A0A9W3BV79"/>
<protein>
    <submittedName>
        <fullName evidence="10">Replication protein A 70 kDa DNA-binding subunit C-like</fullName>
    </submittedName>
</protein>
<evidence type="ECO:0000256" key="3">
    <source>
        <dbReference type="ARBA" id="ARBA00022771"/>
    </source>
</evidence>
<name>A0A9W3BV79_RAPSA</name>
<dbReference type="Pfam" id="PF02721">
    <property type="entry name" value="DUF223"/>
    <property type="match status" value="1"/>
</dbReference>
<evidence type="ECO:0000256" key="1">
    <source>
        <dbReference type="ARBA" id="ARBA00005690"/>
    </source>
</evidence>
<dbReference type="Gene3D" id="2.40.50.140">
    <property type="entry name" value="Nucleic acid-binding proteins"/>
    <property type="match status" value="3"/>
</dbReference>
<feature type="domain" description="Replication factor A C-terminal" evidence="8">
    <location>
        <begin position="299"/>
        <end position="391"/>
    </location>
</feature>
<sequence>MSINPVSDVKPFKTMWKIKVKVIRLWKQYSAAAGETIEMVLCDVTGDKIHASVKKELVARFDHFLKQENSLMLINFAVTHSFGSYRTTNHAYRISFLSTTRVRQYEELPENLKGFEPVKFNEVLDGTASPDFLVDIIGQIVEMSHIEHVNVNWKDTEKISIELRNSHDEKLPVVLWGKFACDVNDAMQVRDKHCTILVLRFGKIKEWKEAISVSNAYNVSEIGLNLPWAEVENFSASLPKDDLPLAIVESKYAATGKGVSDKDDFFIHTPRKNHCRSEGNKTGQLPINDDDGNDDDDLNHVYYCVKCDSYNPVIVPRYKLHLIVLDSTNNTKLMVFDNLAVQLLNMPCLKIVGPSNLKEIEETNVVPPALNTIIGKTCLFKIQIERENFVYKHDTYKVLKMITNTNLITDFEESTSPVVSEEGLLHDVDTQSSAPETSVANQTSDQSESFYLTPAKRIRAVNTELDDLAQDESSVTRNAGSVNIKKEKFAKSG</sequence>
<keyword evidence="4" id="KW-0862">Zinc</keyword>
<keyword evidence="9" id="KW-1185">Reference proteome</keyword>
<comment type="similarity">
    <text evidence="1">Belongs to the replication factor A protein 1 family.</text>
</comment>